<proteinExistence type="evidence at transcript level"/>
<dbReference type="EMBL" id="JX000446">
    <property type="protein sequence ID" value="AGG19148.1"/>
    <property type="molecule type" value="mRNA"/>
</dbReference>
<organism evidence="4">
    <name type="scientific">Conus betulinus</name>
    <name type="common">Beech cone</name>
    <dbReference type="NCBI Taxonomy" id="89764"/>
    <lineage>
        <taxon>Eukaryota</taxon>
        <taxon>Metazoa</taxon>
        <taxon>Spiralia</taxon>
        <taxon>Lophotrochozoa</taxon>
        <taxon>Mollusca</taxon>
        <taxon>Gastropoda</taxon>
        <taxon>Caenogastropoda</taxon>
        <taxon>Neogastropoda</taxon>
        <taxon>Conoidea</taxon>
        <taxon>Conidae</taxon>
        <taxon>Conus</taxon>
        <taxon>Dendroconus</taxon>
    </lineage>
</organism>
<protein>
    <submittedName>
        <fullName evidence="4">Conotoxin Bt6.3</fullName>
    </submittedName>
</protein>
<accession>M9PQG9</accession>
<evidence type="ECO:0000256" key="2">
    <source>
        <dbReference type="ARBA" id="ARBA00022525"/>
    </source>
</evidence>
<name>M9PQG9_CONBE</name>
<dbReference type="GO" id="GO:0008200">
    <property type="term" value="F:ion channel inhibitor activity"/>
    <property type="evidence" value="ECO:0007669"/>
    <property type="project" value="InterPro"/>
</dbReference>
<evidence type="ECO:0000256" key="3">
    <source>
        <dbReference type="SAM" id="SignalP"/>
    </source>
</evidence>
<sequence>MEKLTILILLAAVLVLAQALIKGGGEKRQKEKINFLSKRKTTAESWWEGECSGWSVYCTWDSECCSGECTRSYCELW</sequence>
<reference evidence="4" key="1">
    <citation type="submission" date="2012-04" db="EMBL/GenBank/DDBJ databases">
        <authorList>
            <person name="Wu C."/>
            <person name="Liu Z."/>
            <person name="Dai Q."/>
        </authorList>
    </citation>
    <scope>NUCLEOTIDE SEQUENCE</scope>
</reference>
<keyword evidence="3" id="KW-0732">Signal</keyword>
<feature type="chain" id="PRO_5004101957" evidence="3">
    <location>
        <begin position="20"/>
        <end position="77"/>
    </location>
</feature>
<dbReference type="Pfam" id="PF02950">
    <property type="entry name" value="Conotoxin"/>
    <property type="match status" value="1"/>
</dbReference>
<feature type="signal peptide" evidence="3">
    <location>
        <begin position="1"/>
        <end position="19"/>
    </location>
</feature>
<dbReference type="InterPro" id="IPR004214">
    <property type="entry name" value="Conotoxin"/>
</dbReference>
<comment type="subcellular location">
    <subcellularLocation>
        <location evidence="1">Secreted</location>
    </subcellularLocation>
</comment>
<dbReference type="AlphaFoldDB" id="M9PQG9"/>
<evidence type="ECO:0000313" key="4">
    <source>
        <dbReference type="EMBL" id="AGG19148.1"/>
    </source>
</evidence>
<keyword evidence="2" id="KW-0964">Secreted</keyword>
<evidence type="ECO:0000256" key="1">
    <source>
        <dbReference type="ARBA" id="ARBA00004613"/>
    </source>
</evidence>
<dbReference type="GO" id="GO:0005576">
    <property type="term" value="C:extracellular region"/>
    <property type="evidence" value="ECO:0007669"/>
    <property type="project" value="UniProtKB-SubCell"/>
</dbReference>